<dbReference type="SUPFAM" id="SSF52540">
    <property type="entry name" value="P-loop containing nucleoside triphosphate hydrolases"/>
    <property type="match status" value="1"/>
</dbReference>
<evidence type="ECO:0000256" key="2">
    <source>
        <dbReference type="ARBA" id="ARBA00009638"/>
    </source>
</evidence>
<evidence type="ECO:0000256" key="6">
    <source>
        <dbReference type="ARBA" id="ARBA00022842"/>
    </source>
</evidence>
<dbReference type="Gene3D" id="3.40.50.300">
    <property type="entry name" value="P-loop containing nucleotide triphosphate hydrolases"/>
    <property type="match status" value="1"/>
</dbReference>
<dbReference type="Pfam" id="PF01926">
    <property type="entry name" value="MMR_HSR1"/>
    <property type="match status" value="1"/>
</dbReference>
<evidence type="ECO:0000256" key="10">
    <source>
        <dbReference type="HAMAP-Rule" id="MF_00321"/>
    </source>
</evidence>
<organism evidence="12 13">
    <name type="scientific">Savagea serpentis</name>
    <dbReference type="NCBI Taxonomy" id="2785297"/>
    <lineage>
        <taxon>Bacteria</taxon>
        <taxon>Bacillati</taxon>
        <taxon>Bacillota</taxon>
        <taxon>Bacilli</taxon>
        <taxon>Bacillales</taxon>
        <taxon>Caryophanaceae</taxon>
        <taxon>Savagea</taxon>
    </lineage>
</organism>
<dbReference type="NCBIfam" id="TIGR03598">
    <property type="entry name" value="GTPase_YsxC"/>
    <property type="match status" value="1"/>
</dbReference>
<comment type="similarity">
    <text evidence="2 10">Belongs to the TRAFAC class TrmE-Era-EngA-EngB-Septin-like GTPase superfamily. EngB GTPase family.</text>
</comment>
<proteinExistence type="inferred from homology"/>
<dbReference type="AlphaFoldDB" id="A0A8J7G430"/>
<dbReference type="InterPro" id="IPR027417">
    <property type="entry name" value="P-loop_NTPase"/>
</dbReference>
<evidence type="ECO:0000256" key="5">
    <source>
        <dbReference type="ARBA" id="ARBA00022741"/>
    </source>
</evidence>
<protein>
    <recommendedName>
        <fullName evidence="10">Probable GTP-binding protein EngB</fullName>
    </recommendedName>
</protein>
<gene>
    <name evidence="10" type="primary">engB</name>
    <name evidence="12" type="ORF">IRY55_05660</name>
</gene>
<dbReference type="FunFam" id="3.40.50.300:FF:000098">
    <property type="entry name" value="Probable GTP-binding protein EngB"/>
    <property type="match status" value="1"/>
</dbReference>
<dbReference type="GO" id="GO:0005525">
    <property type="term" value="F:GTP binding"/>
    <property type="evidence" value="ECO:0007669"/>
    <property type="project" value="UniProtKB-UniRule"/>
</dbReference>
<evidence type="ECO:0000259" key="11">
    <source>
        <dbReference type="PROSITE" id="PS51706"/>
    </source>
</evidence>
<dbReference type="PROSITE" id="PS51706">
    <property type="entry name" value="G_ENGB"/>
    <property type="match status" value="1"/>
</dbReference>
<dbReference type="InterPro" id="IPR006073">
    <property type="entry name" value="GTP-bd"/>
</dbReference>
<dbReference type="EMBL" id="JADKPV010000001">
    <property type="protein sequence ID" value="MBF4500847.1"/>
    <property type="molecule type" value="Genomic_DNA"/>
</dbReference>
<sequence length="193" mass="22249">MKVNKVEMIMSAVRPEQYPETGYPEFALAGRSNVGKSSFINRMIGRKSLARTSSKPGKTQTLNFYEIEDQLYFVDVPGYGYAKVSKTEREAWGQMIEQYLTGREPLKAVLLIVDLRHDPSEDDCMMYEFLVHYNIPTIVIATKADKLKRGQIATNRKRIKKVLNMRPEDELIVFSSETKVGIEEAWKAIEKYR</sequence>
<dbReference type="InterPro" id="IPR019987">
    <property type="entry name" value="GTP-bd_ribosome_bio_YsxC"/>
</dbReference>
<dbReference type="RefSeq" id="WP_194562262.1">
    <property type="nucleotide sequence ID" value="NZ_JADKPV010000001.1"/>
</dbReference>
<dbReference type="CDD" id="cd01876">
    <property type="entry name" value="YihA_EngB"/>
    <property type="match status" value="1"/>
</dbReference>
<keyword evidence="9 10" id="KW-0131">Cell cycle</keyword>
<evidence type="ECO:0000256" key="8">
    <source>
        <dbReference type="ARBA" id="ARBA00023210"/>
    </source>
</evidence>
<dbReference type="GO" id="GO:0000917">
    <property type="term" value="P:division septum assembly"/>
    <property type="evidence" value="ECO:0007669"/>
    <property type="project" value="UniProtKB-KW"/>
</dbReference>
<evidence type="ECO:0000256" key="9">
    <source>
        <dbReference type="ARBA" id="ARBA00023306"/>
    </source>
</evidence>
<dbReference type="Proteomes" id="UP000622653">
    <property type="component" value="Unassembled WGS sequence"/>
</dbReference>
<dbReference type="GO" id="GO:0046872">
    <property type="term" value="F:metal ion binding"/>
    <property type="evidence" value="ECO:0007669"/>
    <property type="project" value="UniProtKB-KW"/>
</dbReference>
<name>A0A8J7G430_9BACL</name>
<evidence type="ECO:0000313" key="13">
    <source>
        <dbReference type="Proteomes" id="UP000622653"/>
    </source>
</evidence>
<keyword evidence="4" id="KW-0479">Metal-binding</keyword>
<evidence type="ECO:0000256" key="1">
    <source>
        <dbReference type="ARBA" id="ARBA00001946"/>
    </source>
</evidence>
<evidence type="ECO:0000256" key="3">
    <source>
        <dbReference type="ARBA" id="ARBA00022618"/>
    </source>
</evidence>
<keyword evidence="8 10" id="KW-0717">Septation</keyword>
<feature type="domain" description="EngB-type G" evidence="11">
    <location>
        <begin position="22"/>
        <end position="193"/>
    </location>
</feature>
<reference evidence="12" key="1">
    <citation type="submission" date="2020-11" db="EMBL/GenBank/DDBJ databases">
        <title>Multidrug resistant novel bacterium Savagea serpentis sp. nov., isolated from the scats of a vine snake (Ahaetulla nasuta).</title>
        <authorList>
            <person name="Venkata Ramana V."/>
            <person name="Vikas Patil S."/>
            <person name="Yogita Lugani V."/>
        </authorList>
    </citation>
    <scope>NUCLEOTIDE SEQUENCE</scope>
    <source>
        <strain evidence="12">SN6</strain>
    </source>
</reference>
<keyword evidence="13" id="KW-1185">Reference proteome</keyword>
<dbReference type="HAMAP" id="MF_00321">
    <property type="entry name" value="GTPase_EngB"/>
    <property type="match status" value="1"/>
</dbReference>
<comment type="cofactor">
    <cofactor evidence="1">
        <name>Mg(2+)</name>
        <dbReference type="ChEBI" id="CHEBI:18420"/>
    </cofactor>
</comment>
<dbReference type="PANTHER" id="PTHR11649:SF13">
    <property type="entry name" value="ENGB-TYPE G DOMAIN-CONTAINING PROTEIN"/>
    <property type="match status" value="1"/>
</dbReference>
<evidence type="ECO:0000256" key="7">
    <source>
        <dbReference type="ARBA" id="ARBA00023134"/>
    </source>
</evidence>
<evidence type="ECO:0000313" key="12">
    <source>
        <dbReference type="EMBL" id="MBF4500847.1"/>
    </source>
</evidence>
<keyword evidence="3 10" id="KW-0132">Cell division</keyword>
<comment type="caution">
    <text evidence="12">The sequence shown here is derived from an EMBL/GenBank/DDBJ whole genome shotgun (WGS) entry which is preliminary data.</text>
</comment>
<dbReference type="PANTHER" id="PTHR11649">
    <property type="entry name" value="MSS1/TRME-RELATED GTP-BINDING PROTEIN"/>
    <property type="match status" value="1"/>
</dbReference>
<keyword evidence="5 10" id="KW-0547">Nucleotide-binding</keyword>
<accession>A0A8J7G430</accession>
<evidence type="ECO:0000256" key="4">
    <source>
        <dbReference type="ARBA" id="ARBA00022723"/>
    </source>
</evidence>
<keyword evidence="6" id="KW-0460">Magnesium</keyword>
<comment type="function">
    <text evidence="10">Necessary for normal cell division and for the maintenance of normal septation.</text>
</comment>
<dbReference type="InterPro" id="IPR030393">
    <property type="entry name" value="G_ENGB_dom"/>
</dbReference>
<keyword evidence="7 10" id="KW-0342">GTP-binding</keyword>
<dbReference type="GO" id="GO:0005829">
    <property type="term" value="C:cytosol"/>
    <property type="evidence" value="ECO:0007669"/>
    <property type="project" value="TreeGrafter"/>
</dbReference>